<dbReference type="AlphaFoldDB" id="A0A3N0CB16"/>
<dbReference type="OrthoDB" id="2082235at2"/>
<evidence type="ECO:0000313" key="1">
    <source>
        <dbReference type="EMBL" id="RNL60647.1"/>
    </source>
</evidence>
<dbReference type="InterPro" id="IPR009097">
    <property type="entry name" value="Cyclic_Pdiesterase"/>
</dbReference>
<name>A0A3N0CB16_9ACTN</name>
<accession>A0A3N0CB16</accession>
<dbReference type="Pfam" id="PF13563">
    <property type="entry name" value="2_5_RNA_ligase2"/>
    <property type="match status" value="1"/>
</dbReference>
<gene>
    <name evidence="1" type="ORF">EFK50_20250</name>
</gene>
<proteinExistence type="predicted"/>
<organism evidence="1 2">
    <name type="scientific">Nocardioides marmoriginsengisoli</name>
    <dbReference type="NCBI Taxonomy" id="661483"/>
    <lineage>
        <taxon>Bacteria</taxon>
        <taxon>Bacillati</taxon>
        <taxon>Actinomycetota</taxon>
        <taxon>Actinomycetes</taxon>
        <taxon>Propionibacteriales</taxon>
        <taxon>Nocardioidaceae</taxon>
        <taxon>Nocardioides</taxon>
    </lineage>
</organism>
<dbReference type="GO" id="GO:0016874">
    <property type="term" value="F:ligase activity"/>
    <property type="evidence" value="ECO:0007669"/>
    <property type="project" value="UniProtKB-KW"/>
</dbReference>
<keyword evidence="2" id="KW-1185">Reference proteome</keyword>
<protein>
    <submittedName>
        <fullName evidence="1">2'-5' RNA ligase family protein</fullName>
    </submittedName>
</protein>
<comment type="caution">
    <text evidence="1">The sequence shown here is derived from an EMBL/GenBank/DDBJ whole genome shotgun (WGS) entry which is preliminary data.</text>
</comment>
<dbReference type="SUPFAM" id="SSF55144">
    <property type="entry name" value="LigT-like"/>
    <property type="match status" value="1"/>
</dbReference>
<dbReference type="Gene3D" id="3.90.1140.10">
    <property type="entry name" value="Cyclic phosphodiesterase"/>
    <property type="match status" value="1"/>
</dbReference>
<reference evidence="1 2" key="1">
    <citation type="submission" date="2018-11" db="EMBL/GenBank/DDBJ databases">
        <authorList>
            <person name="Li F."/>
        </authorList>
    </citation>
    <scope>NUCLEOTIDE SEQUENCE [LARGE SCALE GENOMIC DNA]</scope>
    <source>
        <strain evidence="1 2">Gsoil 097</strain>
    </source>
</reference>
<dbReference type="EMBL" id="RJSE01000009">
    <property type="protein sequence ID" value="RNL60647.1"/>
    <property type="molecule type" value="Genomic_DNA"/>
</dbReference>
<dbReference type="Proteomes" id="UP000267128">
    <property type="component" value="Unassembled WGS sequence"/>
</dbReference>
<sequence length="205" mass="22110">MSGSHAPRIVTGSTTVPQVDSAPVPAAASNLPMTGIIVPVREAETLVRARMLQVTPELLPQDRSLVAHITLLAPFHPESDVDDAIVEHLAGFFAEVTPFGFELTELCEFPRGITYLAPEPASTFRRLTAELHRQFPEFPPYGGEFDDIVPHLTVPLTPGETTDDLRTALGSMLPIHAFAREALLVHAEEGATHVIATFPFGTTAA</sequence>
<keyword evidence="1" id="KW-0436">Ligase</keyword>
<evidence type="ECO:0000313" key="2">
    <source>
        <dbReference type="Proteomes" id="UP000267128"/>
    </source>
</evidence>